<protein>
    <recommendedName>
        <fullName evidence="3">Cell wall synthesis protein Wag31</fullName>
    </recommendedName>
    <alternativeName>
        <fullName evidence="8">Antigen 84</fullName>
    </alternativeName>
</protein>
<keyword evidence="4" id="KW-0963">Cytoplasm</keyword>
<organism evidence="9 10">
    <name type="scientific">Rothia endophytica</name>
    <dbReference type="NCBI Taxonomy" id="1324766"/>
    <lineage>
        <taxon>Bacteria</taxon>
        <taxon>Bacillati</taxon>
        <taxon>Actinomycetota</taxon>
        <taxon>Actinomycetes</taxon>
        <taxon>Micrococcales</taxon>
        <taxon>Micrococcaceae</taxon>
        <taxon>Rothia</taxon>
    </lineage>
</organism>
<name>A0ABP9BLM3_9MICC</name>
<evidence type="ECO:0000256" key="7">
    <source>
        <dbReference type="ARBA" id="ARBA00023306"/>
    </source>
</evidence>
<evidence type="ECO:0000256" key="4">
    <source>
        <dbReference type="ARBA" id="ARBA00022490"/>
    </source>
</evidence>
<accession>A0ABP9BLM3</accession>
<gene>
    <name evidence="9" type="ORF">GCM10023352_13890</name>
</gene>
<comment type="caution">
    <text evidence="9">The sequence shown here is derived from an EMBL/GenBank/DDBJ whole genome shotgun (WGS) entry which is preliminary data.</text>
</comment>
<keyword evidence="7" id="KW-0131">Cell cycle</keyword>
<dbReference type="InterPro" id="IPR007793">
    <property type="entry name" value="DivIVA_fam"/>
</dbReference>
<sequence>MSQQASTAENFSKVGPQESGYSVREVNDFFGALADDYEQLLTHHGTSQSAHTSRTIRDKVFTPEAGGYTPQAVDSYLDQVEDRFAEIERRLYIERYGEELWQDSLEELRALLRGRLNRPDGERFRRPSHRRTKGYLTEDVDELCRLILRTVEQGETLLPQKIRSAAFRSAVGKNSYDETQVDAFMSRCLEYLQDML</sequence>
<dbReference type="Proteomes" id="UP001500187">
    <property type="component" value="Unassembled WGS sequence"/>
</dbReference>
<comment type="subcellular location">
    <subcellularLocation>
        <location evidence="1">Cytoplasm</location>
    </subcellularLocation>
</comment>
<dbReference type="NCBIfam" id="TIGR03544">
    <property type="entry name" value="DivI1A_domain"/>
    <property type="match status" value="1"/>
</dbReference>
<evidence type="ECO:0000256" key="8">
    <source>
        <dbReference type="ARBA" id="ARBA00031737"/>
    </source>
</evidence>
<dbReference type="EMBL" id="BAABKP010000002">
    <property type="protein sequence ID" value="GAA4795830.1"/>
    <property type="molecule type" value="Genomic_DNA"/>
</dbReference>
<proteinExistence type="inferred from homology"/>
<evidence type="ECO:0000256" key="6">
    <source>
        <dbReference type="ARBA" id="ARBA00023054"/>
    </source>
</evidence>
<keyword evidence="6" id="KW-0175">Coiled coil</keyword>
<reference evidence="10" key="1">
    <citation type="journal article" date="2019" name="Int. J. Syst. Evol. Microbiol.">
        <title>The Global Catalogue of Microorganisms (GCM) 10K type strain sequencing project: providing services to taxonomists for standard genome sequencing and annotation.</title>
        <authorList>
            <consortium name="The Broad Institute Genomics Platform"/>
            <consortium name="The Broad Institute Genome Sequencing Center for Infectious Disease"/>
            <person name="Wu L."/>
            <person name="Ma J."/>
        </authorList>
    </citation>
    <scope>NUCLEOTIDE SEQUENCE [LARGE SCALE GENOMIC DNA]</scope>
    <source>
        <strain evidence="10">JCM 18541</strain>
    </source>
</reference>
<evidence type="ECO:0000256" key="1">
    <source>
        <dbReference type="ARBA" id="ARBA00004496"/>
    </source>
</evidence>
<dbReference type="RefSeq" id="WP_345445978.1">
    <property type="nucleotide sequence ID" value="NZ_BAABKP010000002.1"/>
</dbReference>
<evidence type="ECO:0000256" key="3">
    <source>
        <dbReference type="ARBA" id="ARBA00018787"/>
    </source>
</evidence>
<evidence type="ECO:0000256" key="5">
    <source>
        <dbReference type="ARBA" id="ARBA00022618"/>
    </source>
</evidence>
<evidence type="ECO:0000313" key="9">
    <source>
        <dbReference type="EMBL" id="GAA4795830.1"/>
    </source>
</evidence>
<keyword evidence="5" id="KW-0132">Cell division</keyword>
<dbReference type="PANTHER" id="PTHR35794:SF2">
    <property type="entry name" value="CELL DIVISION PROTEIN DIVIVA"/>
    <property type="match status" value="1"/>
</dbReference>
<dbReference type="InterPro" id="IPR019933">
    <property type="entry name" value="DivIVA_domain"/>
</dbReference>
<dbReference type="Gene3D" id="6.10.250.660">
    <property type="match status" value="1"/>
</dbReference>
<evidence type="ECO:0000256" key="2">
    <source>
        <dbReference type="ARBA" id="ARBA00009008"/>
    </source>
</evidence>
<evidence type="ECO:0000313" key="10">
    <source>
        <dbReference type="Proteomes" id="UP001500187"/>
    </source>
</evidence>
<keyword evidence="10" id="KW-1185">Reference proteome</keyword>
<comment type="similarity">
    <text evidence="2">Belongs to the DivIVA family.</text>
</comment>
<dbReference type="PANTHER" id="PTHR35794">
    <property type="entry name" value="CELL DIVISION PROTEIN DIVIVA"/>
    <property type="match status" value="1"/>
</dbReference>